<evidence type="ECO:0000313" key="1">
    <source>
        <dbReference type="EMBL" id="CTQ47630.1"/>
    </source>
</evidence>
<evidence type="ECO:0000313" key="2">
    <source>
        <dbReference type="Proteomes" id="UP000048926"/>
    </source>
</evidence>
<name>A0A0M6YFM1_9HYPH</name>
<organism evidence="1 2">
    <name type="scientific">Roseibium aggregatum</name>
    <dbReference type="NCBI Taxonomy" id="187304"/>
    <lineage>
        <taxon>Bacteria</taxon>
        <taxon>Pseudomonadati</taxon>
        <taxon>Pseudomonadota</taxon>
        <taxon>Alphaproteobacteria</taxon>
        <taxon>Hyphomicrobiales</taxon>
        <taxon>Stappiaceae</taxon>
        <taxon>Roseibium</taxon>
    </lineage>
</organism>
<protein>
    <submittedName>
        <fullName evidence="1">Uncharacterized protein</fullName>
    </submittedName>
</protein>
<sequence length="60" mass="6693">MTRLSLLQMVSERLAIWCMPAAGLSEGSPGFGYHPKTKYTVFAQDETPLPQTAIQFEMSE</sequence>
<gene>
    <name evidence="1" type="ORF">LAL4801_06092</name>
</gene>
<dbReference type="EMBL" id="CXST01000011">
    <property type="protein sequence ID" value="CTQ47630.1"/>
    <property type="molecule type" value="Genomic_DNA"/>
</dbReference>
<keyword evidence="2" id="KW-1185">Reference proteome</keyword>
<proteinExistence type="predicted"/>
<dbReference type="AlphaFoldDB" id="A0A0M6YFM1"/>
<accession>A0A0M6YFM1</accession>
<dbReference type="Proteomes" id="UP000048926">
    <property type="component" value="Unassembled WGS sequence"/>
</dbReference>
<reference evidence="2" key="1">
    <citation type="submission" date="2015-07" db="EMBL/GenBank/DDBJ databases">
        <authorList>
            <person name="Rodrigo-Torres Lidia"/>
            <person name="Arahal R.David."/>
        </authorList>
    </citation>
    <scope>NUCLEOTIDE SEQUENCE [LARGE SCALE GENOMIC DNA]</scope>
    <source>
        <strain evidence="2">CECT 4801</strain>
    </source>
</reference>